<dbReference type="AlphaFoldDB" id="A0A2V1P423"/>
<dbReference type="OrthoDB" id="9812921at2"/>
<dbReference type="RefSeq" id="WP_109388114.1">
    <property type="nucleotide sequence ID" value="NZ_QETF01000006.1"/>
</dbReference>
<keyword evidence="3" id="KW-1185">Reference proteome</keyword>
<dbReference type="Proteomes" id="UP000245293">
    <property type="component" value="Unassembled WGS sequence"/>
</dbReference>
<evidence type="ECO:0000313" key="3">
    <source>
        <dbReference type="Proteomes" id="UP000245293"/>
    </source>
</evidence>
<evidence type="ECO:0000256" key="1">
    <source>
        <dbReference type="ARBA" id="ARBA00009820"/>
    </source>
</evidence>
<dbReference type="SUPFAM" id="SSF82171">
    <property type="entry name" value="DPP6 N-terminal domain-like"/>
    <property type="match status" value="1"/>
</dbReference>
<dbReference type="InterPro" id="IPR011659">
    <property type="entry name" value="WD40"/>
</dbReference>
<evidence type="ECO:0008006" key="4">
    <source>
        <dbReference type="Google" id="ProtNLM"/>
    </source>
</evidence>
<dbReference type="Pfam" id="PF07676">
    <property type="entry name" value="PD40"/>
    <property type="match status" value="3"/>
</dbReference>
<reference evidence="3" key="1">
    <citation type="submission" date="2018-05" db="EMBL/GenBank/DDBJ databases">
        <authorList>
            <person name="Du Z."/>
            <person name="Wang X."/>
        </authorList>
    </citation>
    <scope>NUCLEOTIDE SEQUENCE [LARGE SCALE GENOMIC DNA]</scope>
    <source>
        <strain evidence="3">WDS4C29</strain>
    </source>
</reference>
<organism evidence="2 3">
    <name type="scientific">Salibaculum griseiflavum</name>
    <dbReference type="NCBI Taxonomy" id="1914409"/>
    <lineage>
        <taxon>Bacteria</taxon>
        <taxon>Pseudomonadati</taxon>
        <taxon>Pseudomonadota</taxon>
        <taxon>Alphaproteobacteria</taxon>
        <taxon>Rhodobacterales</taxon>
        <taxon>Roseobacteraceae</taxon>
        <taxon>Salibaculum</taxon>
    </lineage>
</organism>
<dbReference type="EMBL" id="QETF01000006">
    <property type="protein sequence ID" value="PWG17175.1"/>
    <property type="molecule type" value="Genomic_DNA"/>
</dbReference>
<comment type="caution">
    <text evidence="2">The sequence shown here is derived from an EMBL/GenBank/DDBJ whole genome shotgun (WGS) entry which is preliminary data.</text>
</comment>
<sequence length="276" mass="29631">MKSHLRIFDLDRGGAETLMVHDGHIEAPNWDPSGSTLIVNGGGLLYRVPLEAPGLQRIDTGFAVHCNNDHGISPSGATLIISDSSEDGDSAVYTLSAQGGRPLRITPNTPSYWHGVSPDGRELAFVGNRGAGFQVFTVPVEGGEETRLTEDFDHCDGPDYTPDGQWIWFNGERGGAVDLWRMQRDGSGLERMTADEAVNWFPHPSPNGDCVVYLAYPPGTQGHPGGLDVELRLLPADGGAPKTLLALHGGQGTINVPSWAPEGRRFAFVSYEDEGA</sequence>
<protein>
    <recommendedName>
        <fullName evidence="4">WD40-like Beta Propeller Repeat</fullName>
    </recommendedName>
</protein>
<name>A0A2V1P423_9RHOB</name>
<accession>A0A2V1P423</accession>
<dbReference type="PANTHER" id="PTHR36842:SF1">
    <property type="entry name" value="PROTEIN TOLB"/>
    <property type="match status" value="1"/>
</dbReference>
<proteinExistence type="inferred from homology"/>
<dbReference type="PANTHER" id="PTHR36842">
    <property type="entry name" value="PROTEIN TOLB HOMOLOG"/>
    <property type="match status" value="1"/>
</dbReference>
<comment type="similarity">
    <text evidence="1">Belongs to the TolB family.</text>
</comment>
<dbReference type="InterPro" id="IPR011042">
    <property type="entry name" value="6-blade_b-propeller_TolB-like"/>
</dbReference>
<gene>
    <name evidence="2" type="ORF">DFK10_07225</name>
</gene>
<evidence type="ECO:0000313" key="2">
    <source>
        <dbReference type="EMBL" id="PWG17175.1"/>
    </source>
</evidence>
<dbReference type="Gene3D" id="2.120.10.30">
    <property type="entry name" value="TolB, C-terminal domain"/>
    <property type="match status" value="1"/>
</dbReference>